<keyword evidence="2" id="KW-1185">Reference proteome</keyword>
<evidence type="ECO:0000313" key="1">
    <source>
        <dbReference type="EMBL" id="KAI4462103.1"/>
    </source>
</evidence>
<protein>
    <submittedName>
        <fullName evidence="1">Methionyl-trna synthetase</fullName>
    </submittedName>
</protein>
<evidence type="ECO:0000313" key="2">
    <source>
        <dbReference type="Proteomes" id="UP001056778"/>
    </source>
</evidence>
<gene>
    <name evidence="1" type="ORF">MML48_5g00013786</name>
</gene>
<comment type="caution">
    <text evidence="1">The sequence shown here is derived from an EMBL/GenBank/DDBJ whole genome shotgun (WGS) entry which is preliminary data.</text>
</comment>
<dbReference type="Proteomes" id="UP001056778">
    <property type="component" value="Chromosome 5"/>
</dbReference>
<sequence>MKIIQQLRHYSSTKSSFFVTTPIYYVNASPHIGHLYSSVIADAIARWQHLLNPTKEICFATGTDEHGSKIQQAAFKNNKSLPEYCRDISDKYKLMSSKFNIGYTDFITTTEKRHIDAVHVMWKTIEKNGHISPAKYTGWYCVSDENFLTELEIKEATNAKGEKILVSVESGHPVEWTEEDNYVFKISNFQEDLVKCLRMNNTHKSRLENAVKPKKFYKILLDSITKEKLPDVSVSRPCTRVHWGIKVPGDETQTIYVWLDALVNYLTVAGYGLSEKDQFTKIWPADVQVVGKDILKFHAIYWPTFLMAAGLEPPKTILCHSHWTVDDQKMSKSKNNVVCPIQSSETYTTDGLRYFLLREGVAHSDGNYSEEKLRRILNAELADTLGNLLNRCCGDALNPEQIFPGVAEYGVVFNELASRVDVGKKLVESLKSLSDTCHEHYQEYNFYKVVDSVMATLHSANLFFETVKPWEMRKVPQRKQELEVTLHMAMEALRISAIILLPIIPNLSEKILDKLNVPKSERFWSNTKQYNWNDINFKSRDLLPEKIVLFQRIISPKEELKKKKKIKH</sequence>
<reference evidence="1" key="1">
    <citation type="submission" date="2022-04" db="EMBL/GenBank/DDBJ databases">
        <title>Chromosome-scale genome assembly of Holotrichia oblita Faldermann.</title>
        <authorList>
            <person name="Rongchong L."/>
        </authorList>
    </citation>
    <scope>NUCLEOTIDE SEQUENCE</scope>
    <source>
        <strain evidence="1">81SQS9</strain>
    </source>
</reference>
<dbReference type="EMBL" id="CM043019">
    <property type="protein sequence ID" value="KAI4462103.1"/>
    <property type="molecule type" value="Genomic_DNA"/>
</dbReference>
<accession>A0ACB9T5L8</accession>
<proteinExistence type="predicted"/>
<organism evidence="1 2">
    <name type="scientific">Holotrichia oblita</name>
    <name type="common">Chafer beetle</name>
    <dbReference type="NCBI Taxonomy" id="644536"/>
    <lineage>
        <taxon>Eukaryota</taxon>
        <taxon>Metazoa</taxon>
        <taxon>Ecdysozoa</taxon>
        <taxon>Arthropoda</taxon>
        <taxon>Hexapoda</taxon>
        <taxon>Insecta</taxon>
        <taxon>Pterygota</taxon>
        <taxon>Neoptera</taxon>
        <taxon>Endopterygota</taxon>
        <taxon>Coleoptera</taxon>
        <taxon>Polyphaga</taxon>
        <taxon>Scarabaeiformia</taxon>
        <taxon>Scarabaeidae</taxon>
        <taxon>Melolonthinae</taxon>
        <taxon>Holotrichia</taxon>
    </lineage>
</organism>
<name>A0ACB9T5L8_HOLOL</name>